<accession>A0ABY8FMC0</accession>
<evidence type="ECO:0000313" key="1">
    <source>
        <dbReference type="EMBL" id="WFL76148.1"/>
    </source>
</evidence>
<name>A0ABY8FMC0_9SPHN</name>
<evidence type="ECO:0000313" key="2">
    <source>
        <dbReference type="Proteomes" id="UP001215827"/>
    </source>
</evidence>
<organism evidence="1 2">
    <name type="scientific">Altererythrobacter arenosus</name>
    <dbReference type="NCBI Taxonomy" id="3032592"/>
    <lineage>
        <taxon>Bacteria</taxon>
        <taxon>Pseudomonadati</taxon>
        <taxon>Pseudomonadota</taxon>
        <taxon>Alphaproteobacteria</taxon>
        <taxon>Sphingomonadales</taxon>
        <taxon>Erythrobacteraceae</taxon>
        <taxon>Altererythrobacter</taxon>
    </lineage>
</organism>
<reference evidence="1 2" key="1">
    <citation type="submission" date="2023-03" db="EMBL/GenBank/DDBJ databases">
        <title>Altererythrobacter sp. CAU 1644 isolated from sand.</title>
        <authorList>
            <person name="Kim W."/>
        </authorList>
    </citation>
    <scope>NUCLEOTIDE SEQUENCE [LARGE SCALE GENOMIC DNA]</scope>
    <source>
        <strain evidence="1 2">CAU 1644</strain>
    </source>
</reference>
<evidence type="ECO:0008006" key="3">
    <source>
        <dbReference type="Google" id="ProtNLM"/>
    </source>
</evidence>
<protein>
    <recommendedName>
        <fullName evidence="3">Transposase</fullName>
    </recommendedName>
</protein>
<sequence>MTRLRNTGAWIAEIWRDLVTYLNRQSEQLSEGFATETTGKAAGEDK</sequence>
<dbReference type="Proteomes" id="UP001215827">
    <property type="component" value="Chromosome"/>
</dbReference>
<proteinExistence type="predicted"/>
<keyword evidence="2" id="KW-1185">Reference proteome</keyword>
<gene>
    <name evidence="1" type="ORF">P7228_09045</name>
</gene>
<dbReference type="RefSeq" id="WP_278014914.1">
    <property type="nucleotide sequence ID" value="NZ_CP121106.1"/>
</dbReference>
<dbReference type="EMBL" id="CP121106">
    <property type="protein sequence ID" value="WFL76148.1"/>
    <property type="molecule type" value="Genomic_DNA"/>
</dbReference>